<comment type="similarity">
    <text evidence="2 9">Belongs to the glycosyl hydrolase 7 (cellulase C) family.</text>
</comment>
<name>A0AAN7HRG4_9PEZI</name>
<reference evidence="11" key="1">
    <citation type="journal article" date="2023" name="Mol. Phylogenet. Evol.">
        <title>Genome-scale phylogeny and comparative genomics of the fungal order Sordariales.</title>
        <authorList>
            <person name="Hensen N."/>
            <person name="Bonometti L."/>
            <person name="Westerberg I."/>
            <person name="Brannstrom I.O."/>
            <person name="Guillou S."/>
            <person name="Cros-Aarteil S."/>
            <person name="Calhoun S."/>
            <person name="Haridas S."/>
            <person name="Kuo A."/>
            <person name="Mondo S."/>
            <person name="Pangilinan J."/>
            <person name="Riley R."/>
            <person name="LaButti K."/>
            <person name="Andreopoulos B."/>
            <person name="Lipzen A."/>
            <person name="Chen C."/>
            <person name="Yan M."/>
            <person name="Daum C."/>
            <person name="Ng V."/>
            <person name="Clum A."/>
            <person name="Steindorff A."/>
            <person name="Ohm R.A."/>
            <person name="Martin F."/>
            <person name="Silar P."/>
            <person name="Natvig D.O."/>
            <person name="Lalanne C."/>
            <person name="Gautier V."/>
            <person name="Ament-Velasquez S.L."/>
            <person name="Kruys A."/>
            <person name="Hutchinson M.I."/>
            <person name="Powell A.J."/>
            <person name="Barry K."/>
            <person name="Miller A.N."/>
            <person name="Grigoriev I.V."/>
            <person name="Debuchy R."/>
            <person name="Gladieux P."/>
            <person name="Hiltunen Thoren M."/>
            <person name="Johannesson H."/>
        </authorList>
    </citation>
    <scope>NUCLEOTIDE SEQUENCE</scope>
    <source>
        <strain evidence="11">CBS 359.72</strain>
    </source>
</reference>
<dbReference type="Gene3D" id="2.70.100.10">
    <property type="entry name" value="Glycoside hydrolase, family 7, domain"/>
    <property type="match status" value="1"/>
</dbReference>
<evidence type="ECO:0000256" key="10">
    <source>
        <dbReference type="SAM" id="SignalP"/>
    </source>
</evidence>
<evidence type="ECO:0000256" key="1">
    <source>
        <dbReference type="ARBA" id="ARBA00001641"/>
    </source>
</evidence>
<evidence type="ECO:0000256" key="5">
    <source>
        <dbReference type="ARBA" id="ARBA00023001"/>
    </source>
</evidence>
<proteinExistence type="inferred from homology"/>
<dbReference type="PANTHER" id="PTHR33753:SF2">
    <property type="entry name" value="GLYCOSIDE HYDROLASE FAMILY 7 PROTEIN"/>
    <property type="match status" value="1"/>
</dbReference>
<keyword evidence="7 9" id="KW-0326">Glycosidase</keyword>
<dbReference type="GO" id="GO:0016162">
    <property type="term" value="F:cellulose 1,4-beta-cellobiosidase activity"/>
    <property type="evidence" value="ECO:0007669"/>
    <property type="project" value="UniProtKB-EC"/>
</dbReference>
<dbReference type="EMBL" id="MU857624">
    <property type="protein sequence ID" value="KAK4249410.1"/>
    <property type="molecule type" value="Genomic_DNA"/>
</dbReference>
<dbReference type="AlphaFoldDB" id="A0AAN7HRG4"/>
<keyword evidence="6" id="KW-0119">Carbohydrate metabolism</keyword>
<dbReference type="Pfam" id="PF00840">
    <property type="entry name" value="Glyco_hydro_7"/>
    <property type="match status" value="1"/>
</dbReference>
<dbReference type="InterPro" id="IPR037019">
    <property type="entry name" value="Glyco_hydro_7_sf"/>
</dbReference>
<evidence type="ECO:0000256" key="3">
    <source>
        <dbReference type="ARBA" id="ARBA00022729"/>
    </source>
</evidence>
<dbReference type="GO" id="GO:0030245">
    <property type="term" value="P:cellulose catabolic process"/>
    <property type="evidence" value="ECO:0007669"/>
    <property type="project" value="UniProtKB-KW"/>
</dbReference>
<keyword evidence="8 9" id="KW-0624">Polysaccharide degradation</keyword>
<comment type="catalytic activity">
    <reaction evidence="1">
        <text>Hydrolysis of (1-&gt;4)-beta-D-glucosidic linkages in cellulose and cellotetraose, releasing cellobiose from the non-reducing ends of the chains.</text>
        <dbReference type="EC" id="3.2.1.91"/>
    </reaction>
</comment>
<dbReference type="SUPFAM" id="SSF49899">
    <property type="entry name" value="Concanavalin A-like lectins/glucanases"/>
    <property type="match status" value="1"/>
</dbReference>
<sequence>MRWSLLTIVLSLGLPAAAQQVGNLQEEIHPRLQWRRCSVEEGCEAVNGELTLDANYRWMHRVDSYKDCYTGNDWNTQGCNSTEDCTNNCALEGAVYPDWYGIRTPSKDSVSLRFRTNYGFAYNVGSRIFLMESRTRYQTFTLRDHELAFDVDLSTVACGINSALYLVPMDSDGGVARYPDTNAAGAEYGTGYCDATCPRWVRFLGGRANFEGWTPSETDEFSGEGDYGACCPQFSVWNGNAHSFAMSTHTCPYEKKEKPTYFCYRNECDYHYISPDERGNSACDLNGCSYNPYRMGTRDFYGEGKTIDTASKFTVATQWTEDRVTQFLVQNGHKFDVPAPVWEGLPPEAGLSRDMCDMQRIVFEERDGMAENGGWAAHVSQVLDQPMVLVLSIGADHKRWNLWLDSRYPPYDPEKIGMDRGDCFPIEENDPQVVKNLHPDSTVVWSNIRYGPIGSTVKVD</sequence>
<evidence type="ECO:0000256" key="2">
    <source>
        <dbReference type="ARBA" id="ARBA00006044"/>
    </source>
</evidence>
<protein>
    <recommendedName>
        <fullName evidence="9">Glucanase</fullName>
        <ecNumber evidence="9">3.2.1.-</ecNumber>
    </recommendedName>
</protein>
<evidence type="ECO:0000256" key="7">
    <source>
        <dbReference type="ARBA" id="ARBA00023295"/>
    </source>
</evidence>
<dbReference type="InterPro" id="IPR013320">
    <property type="entry name" value="ConA-like_dom_sf"/>
</dbReference>
<dbReference type="PANTHER" id="PTHR33753">
    <property type="entry name" value="1,4-BETA-D-GLUCAN CELLOBIOHYDROLASE B"/>
    <property type="match status" value="1"/>
</dbReference>
<keyword evidence="3 10" id="KW-0732">Signal</keyword>
<dbReference type="EC" id="3.2.1.-" evidence="9"/>
<evidence type="ECO:0000256" key="8">
    <source>
        <dbReference type="ARBA" id="ARBA00023326"/>
    </source>
</evidence>
<evidence type="ECO:0000313" key="11">
    <source>
        <dbReference type="EMBL" id="KAK4249410.1"/>
    </source>
</evidence>
<dbReference type="PRINTS" id="PR00734">
    <property type="entry name" value="GLHYDRLASE7"/>
</dbReference>
<accession>A0AAN7HRG4</accession>
<evidence type="ECO:0000256" key="6">
    <source>
        <dbReference type="ARBA" id="ARBA00023277"/>
    </source>
</evidence>
<organism evidence="11 12">
    <name type="scientific">Corynascus novoguineensis</name>
    <dbReference type="NCBI Taxonomy" id="1126955"/>
    <lineage>
        <taxon>Eukaryota</taxon>
        <taxon>Fungi</taxon>
        <taxon>Dikarya</taxon>
        <taxon>Ascomycota</taxon>
        <taxon>Pezizomycotina</taxon>
        <taxon>Sordariomycetes</taxon>
        <taxon>Sordariomycetidae</taxon>
        <taxon>Sordariales</taxon>
        <taxon>Chaetomiaceae</taxon>
        <taxon>Corynascus</taxon>
    </lineage>
</organism>
<keyword evidence="5 9" id="KW-0136">Cellulose degradation</keyword>
<comment type="caution">
    <text evidence="11">The sequence shown here is derived from an EMBL/GenBank/DDBJ whole genome shotgun (WGS) entry which is preliminary data.</text>
</comment>
<dbReference type="Proteomes" id="UP001303647">
    <property type="component" value="Unassembled WGS sequence"/>
</dbReference>
<keyword evidence="4 9" id="KW-0378">Hydrolase</keyword>
<evidence type="ECO:0000313" key="12">
    <source>
        <dbReference type="Proteomes" id="UP001303647"/>
    </source>
</evidence>
<evidence type="ECO:0000256" key="9">
    <source>
        <dbReference type="RuleBase" id="RU361164"/>
    </source>
</evidence>
<feature type="chain" id="PRO_5043009362" description="Glucanase" evidence="10">
    <location>
        <begin position="19"/>
        <end position="460"/>
    </location>
</feature>
<feature type="signal peptide" evidence="10">
    <location>
        <begin position="1"/>
        <end position="18"/>
    </location>
</feature>
<evidence type="ECO:0000256" key="4">
    <source>
        <dbReference type="ARBA" id="ARBA00022801"/>
    </source>
</evidence>
<keyword evidence="12" id="KW-1185">Reference proteome</keyword>
<dbReference type="InterPro" id="IPR001722">
    <property type="entry name" value="Glyco_hydro_7"/>
</dbReference>
<gene>
    <name evidence="11" type="ORF">C7999DRAFT_30146</name>
</gene>
<reference evidence="11" key="2">
    <citation type="submission" date="2023-05" db="EMBL/GenBank/DDBJ databases">
        <authorList>
            <consortium name="Lawrence Berkeley National Laboratory"/>
            <person name="Steindorff A."/>
            <person name="Hensen N."/>
            <person name="Bonometti L."/>
            <person name="Westerberg I."/>
            <person name="Brannstrom I.O."/>
            <person name="Guillou S."/>
            <person name="Cros-Aarteil S."/>
            <person name="Calhoun S."/>
            <person name="Haridas S."/>
            <person name="Kuo A."/>
            <person name="Mondo S."/>
            <person name="Pangilinan J."/>
            <person name="Riley R."/>
            <person name="Labutti K."/>
            <person name="Andreopoulos B."/>
            <person name="Lipzen A."/>
            <person name="Chen C."/>
            <person name="Yanf M."/>
            <person name="Daum C."/>
            <person name="Ng V."/>
            <person name="Clum A."/>
            <person name="Ohm R."/>
            <person name="Martin F."/>
            <person name="Silar P."/>
            <person name="Natvig D."/>
            <person name="Lalanne C."/>
            <person name="Gautier V."/>
            <person name="Ament-Velasquez S.L."/>
            <person name="Kruys A."/>
            <person name="Hutchinson M.I."/>
            <person name="Powell A.J."/>
            <person name="Barry K."/>
            <person name="Miller A.N."/>
            <person name="Grigoriev I.V."/>
            <person name="Debuchy R."/>
            <person name="Gladieux P."/>
            <person name="Thoren M.H."/>
            <person name="Johannesson H."/>
        </authorList>
    </citation>
    <scope>NUCLEOTIDE SEQUENCE</scope>
    <source>
        <strain evidence="11">CBS 359.72</strain>
    </source>
</reference>